<dbReference type="AlphaFoldDB" id="A0A6J6CNC0"/>
<sequence>MHMHQHQPQFRSRKSPESLKLGMHPQADASEESDAFELEPPAFQFGDDMAILIENIFEAVDVDAPAEN</sequence>
<name>A0A6J6CNC0_9ZZZZ</name>
<feature type="compositionally biased region" description="Polar residues" evidence="1">
    <location>
        <begin position="1"/>
        <end position="10"/>
    </location>
</feature>
<dbReference type="EMBL" id="CAEZTD010000007">
    <property type="protein sequence ID" value="CAB4552635.1"/>
    <property type="molecule type" value="Genomic_DNA"/>
</dbReference>
<reference evidence="2" key="1">
    <citation type="submission" date="2020-05" db="EMBL/GenBank/DDBJ databases">
        <authorList>
            <person name="Chiriac C."/>
            <person name="Salcher M."/>
            <person name="Ghai R."/>
            <person name="Kavagutti S V."/>
        </authorList>
    </citation>
    <scope>NUCLEOTIDE SEQUENCE</scope>
</reference>
<accession>A0A6J6CNC0</accession>
<evidence type="ECO:0000256" key="1">
    <source>
        <dbReference type="SAM" id="MobiDB-lite"/>
    </source>
</evidence>
<proteinExistence type="predicted"/>
<organism evidence="2">
    <name type="scientific">freshwater metagenome</name>
    <dbReference type="NCBI Taxonomy" id="449393"/>
    <lineage>
        <taxon>unclassified sequences</taxon>
        <taxon>metagenomes</taxon>
        <taxon>ecological metagenomes</taxon>
    </lineage>
</organism>
<protein>
    <submittedName>
        <fullName evidence="2">Unannotated protein</fullName>
    </submittedName>
</protein>
<feature type="region of interest" description="Disordered" evidence="1">
    <location>
        <begin position="1"/>
        <end position="41"/>
    </location>
</feature>
<gene>
    <name evidence="2" type="ORF">UFOPK1591_00151</name>
</gene>
<evidence type="ECO:0000313" key="2">
    <source>
        <dbReference type="EMBL" id="CAB4552635.1"/>
    </source>
</evidence>